<evidence type="ECO:0000313" key="1">
    <source>
        <dbReference type="EMBL" id="KII71466.1"/>
    </source>
</evidence>
<keyword evidence="2" id="KW-1185">Reference proteome</keyword>
<dbReference type="EMBL" id="JWZT01001754">
    <property type="protein sequence ID" value="KII71466.1"/>
    <property type="molecule type" value="Genomic_DNA"/>
</dbReference>
<sequence length="153" mass="17311">MTGCPWPIQVSPGRRILHVALRTIRPFRIYVASIGYLEPTIKDHAISCMRHEICPIADLELSPCTPSGLAIIQSDRTPDRGPIRPNEVYGRDNNSNILTVVSFTSGDLQHRQRSFRHDLVIDRASRQLAELEAINPKHHQHIIGWQPSLPKTL</sequence>
<name>A0A0C2MVS2_THEKT</name>
<evidence type="ECO:0000313" key="2">
    <source>
        <dbReference type="Proteomes" id="UP000031668"/>
    </source>
</evidence>
<gene>
    <name evidence="1" type="ORF">RF11_03691</name>
</gene>
<proteinExistence type="predicted"/>
<comment type="caution">
    <text evidence="1">The sequence shown here is derived from an EMBL/GenBank/DDBJ whole genome shotgun (WGS) entry which is preliminary data.</text>
</comment>
<dbReference type="Proteomes" id="UP000031668">
    <property type="component" value="Unassembled WGS sequence"/>
</dbReference>
<dbReference type="AlphaFoldDB" id="A0A0C2MVS2"/>
<organism evidence="1 2">
    <name type="scientific">Thelohanellus kitauei</name>
    <name type="common">Myxosporean</name>
    <dbReference type="NCBI Taxonomy" id="669202"/>
    <lineage>
        <taxon>Eukaryota</taxon>
        <taxon>Metazoa</taxon>
        <taxon>Cnidaria</taxon>
        <taxon>Myxozoa</taxon>
        <taxon>Myxosporea</taxon>
        <taxon>Bivalvulida</taxon>
        <taxon>Platysporina</taxon>
        <taxon>Myxobolidae</taxon>
        <taxon>Thelohanellus</taxon>
    </lineage>
</organism>
<protein>
    <submittedName>
        <fullName evidence="1">Uncharacterized protein</fullName>
    </submittedName>
</protein>
<reference evidence="1 2" key="1">
    <citation type="journal article" date="2014" name="Genome Biol. Evol.">
        <title>The genome of the myxosporean Thelohanellus kitauei shows adaptations to nutrient acquisition within its fish host.</title>
        <authorList>
            <person name="Yang Y."/>
            <person name="Xiong J."/>
            <person name="Zhou Z."/>
            <person name="Huo F."/>
            <person name="Miao W."/>
            <person name="Ran C."/>
            <person name="Liu Y."/>
            <person name="Zhang J."/>
            <person name="Feng J."/>
            <person name="Wang M."/>
            <person name="Wang M."/>
            <person name="Wang L."/>
            <person name="Yao B."/>
        </authorList>
    </citation>
    <scope>NUCLEOTIDE SEQUENCE [LARGE SCALE GENOMIC DNA]</scope>
    <source>
        <strain evidence="1">Wuqing</strain>
    </source>
</reference>
<accession>A0A0C2MVS2</accession>